<keyword evidence="7" id="KW-0548">Nucleotidyltransferase</keyword>
<evidence type="ECO:0000256" key="6">
    <source>
        <dbReference type="ARBA" id="ARBA00022679"/>
    </source>
</evidence>
<dbReference type="Pfam" id="PF02825">
    <property type="entry name" value="WWE"/>
    <property type="match status" value="1"/>
</dbReference>
<comment type="catalytic activity">
    <reaction evidence="9 10">
        <text>L-arginyl-[protein] + NAD(+) = N(omega)-(ADP-D-ribosyl)-L-arginyl-[protein] + nicotinamide + H(+)</text>
        <dbReference type="Rhea" id="RHEA:19149"/>
        <dbReference type="Rhea" id="RHEA-COMP:10532"/>
        <dbReference type="Rhea" id="RHEA-COMP:15087"/>
        <dbReference type="ChEBI" id="CHEBI:15378"/>
        <dbReference type="ChEBI" id="CHEBI:17154"/>
        <dbReference type="ChEBI" id="CHEBI:29965"/>
        <dbReference type="ChEBI" id="CHEBI:57540"/>
        <dbReference type="ChEBI" id="CHEBI:142554"/>
        <dbReference type="EC" id="2.4.2.31"/>
    </reaction>
</comment>
<dbReference type="AlphaFoldDB" id="A0A814ZHY9"/>
<keyword evidence="8" id="KW-0843">Virulence</keyword>
<evidence type="ECO:0000256" key="4">
    <source>
        <dbReference type="ARBA" id="ARBA00022656"/>
    </source>
</evidence>
<evidence type="ECO:0000256" key="10">
    <source>
        <dbReference type="RuleBase" id="RU361228"/>
    </source>
</evidence>
<dbReference type="GO" id="GO:0005576">
    <property type="term" value="C:extracellular region"/>
    <property type="evidence" value="ECO:0007669"/>
    <property type="project" value="UniProtKB-SubCell"/>
</dbReference>
<keyword evidence="3" id="KW-0964">Secreted</keyword>
<evidence type="ECO:0000256" key="3">
    <source>
        <dbReference type="ARBA" id="ARBA00022525"/>
    </source>
</evidence>
<sequence>MMNENICWYYKSNINPWPNISTTDINQKEWSKYRDIEIDLIEEAYQKNESYVLLDRYRIDLKQFIQIKLTDETKQRTIKRQTDSTKKECLREYRFGSSIPLISDRSLASSSYGSSDCWCPFLTAWLKSSAGQQAFIHFSKCIEACAQGIVREAALYGNHSNAEAAYMAEKIRQCSNKSRVEISKQCISFYTKDSFLYYALNEALRKQDYTKIETFGPLCYLIRNYSCLEQDYIGIVYRGLQLDYTDIEVYKQDIGQWKTWPAFTSTSKDRQLAEMFGNTLIIIEVTKVKLSSPRAYDIAHISNYPHEQEVLMPAGVSFQILKVEQDLSQKYIIYVKV</sequence>
<gene>
    <name evidence="12" type="ORF">JYZ213_LOCUS29157</name>
    <name evidence="13" type="ORF">OXD698_LOCUS19706</name>
</gene>
<evidence type="ECO:0000256" key="8">
    <source>
        <dbReference type="ARBA" id="ARBA00023026"/>
    </source>
</evidence>
<protein>
    <recommendedName>
        <fullName evidence="10">NAD(P)(+)--arginine ADP-ribosyltransferase</fullName>
        <ecNumber evidence="10">2.4.2.31</ecNumber>
    </recommendedName>
    <alternativeName>
        <fullName evidence="10">Mono(ADP-ribosyl)transferase</fullName>
    </alternativeName>
</protein>
<dbReference type="Proteomes" id="UP000663845">
    <property type="component" value="Unassembled WGS sequence"/>
</dbReference>
<comment type="subcellular location">
    <subcellularLocation>
        <location evidence="1">Secreted</location>
    </subcellularLocation>
</comment>
<dbReference type="EMBL" id="CAJOAZ010001529">
    <property type="protein sequence ID" value="CAF3825292.1"/>
    <property type="molecule type" value="Genomic_DNA"/>
</dbReference>
<keyword evidence="6 10" id="KW-0808">Transferase</keyword>
<dbReference type="InterPro" id="IPR050999">
    <property type="entry name" value="ADP-ribosyltransferase_ARG"/>
</dbReference>
<feature type="domain" description="WWE" evidence="11">
    <location>
        <begin position="1"/>
        <end position="80"/>
    </location>
</feature>
<dbReference type="GO" id="GO:0090729">
    <property type="term" value="F:toxin activity"/>
    <property type="evidence" value="ECO:0007669"/>
    <property type="project" value="UniProtKB-KW"/>
</dbReference>
<evidence type="ECO:0000313" key="14">
    <source>
        <dbReference type="Proteomes" id="UP000663845"/>
    </source>
</evidence>
<organism evidence="12 14">
    <name type="scientific">Adineta steineri</name>
    <dbReference type="NCBI Taxonomy" id="433720"/>
    <lineage>
        <taxon>Eukaryota</taxon>
        <taxon>Metazoa</taxon>
        <taxon>Spiralia</taxon>
        <taxon>Gnathifera</taxon>
        <taxon>Rotifera</taxon>
        <taxon>Eurotatoria</taxon>
        <taxon>Bdelloidea</taxon>
        <taxon>Adinetida</taxon>
        <taxon>Adinetidae</taxon>
        <taxon>Adineta</taxon>
    </lineage>
</organism>
<dbReference type="InterPro" id="IPR004170">
    <property type="entry name" value="WWE_dom"/>
</dbReference>
<dbReference type="GO" id="GO:0106274">
    <property type="term" value="F:NAD+-protein-arginine ADP-ribosyltransferase activity"/>
    <property type="evidence" value="ECO:0007669"/>
    <property type="project" value="UniProtKB-EC"/>
</dbReference>
<evidence type="ECO:0000256" key="2">
    <source>
        <dbReference type="ARBA" id="ARBA00009558"/>
    </source>
</evidence>
<comment type="similarity">
    <text evidence="2 10">Belongs to the Arg-specific ADP-ribosyltransferase family.</text>
</comment>
<dbReference type="Gene3D" id="3.90.176.10">
    <property type="entry name" value="Toxin ADP-ribosyltransferase, Chain A, domain 1"/>
    <property type="match status" value="1"/>
</dbReference>
<dbReference type="GO" id="GO:0016779">
    <property type="term" value="F:nucleotidyltransferase activity"/>
    <property type="evidence" value="ECO:0007669"/>
    <property type="project" value="UniProtKB-KW"/>
</dbReference>
<evidence type="ECO:0000256" key="7">
    <source>
        <dbReference type="ARBA" id="ARBA00022695"/>
    </source>
</evidence>
<dbReference type="EMBL" id="CAJNOG010000439">
    <property type="protein sequence ID" value="CAF1242577.1"/>
    <property type="molecule type" value="Genomic_DNA"/>
</dbReference>
<evidence type="ECO:0000256" key="9">
    <source>
        <dbReference type="ARBA" id="ARBA00047597"/>
    </source>
</evidence>
<evidence type="ECO:0000256" key="1">
    <source>
        <dbReference type="ARBA" id="ARBA00004613"/>
    </source>
</evidence>
<dbReference type="Gene3D" id="3.30.720.50">
    <property type="match status" value="1"/>
</dbReference>
<comment type="caution">
    <text evidence="12">The sequence shown here is derived from an EMBL/GenBank/DDBJ whole genome shotgun (WGS) entry which is preliminary data.</text>
</comment>
<dbReference type="PROSITE" id="PS50918">
    <property type="entry name" value="WWE"/>
    <property type="match status" value="1"/>
</dbReference>
<dbReference type="SUPFAM" id="SSF117839">
    <property type="entry name" value="WWE domain"/>
    <property type="match status" value="1"/>
</dbReference>
<reference evidence="12" key="1">
    <citation type="submission" date="2021-02" db="EMBL/GenBank/DDBJ databases">
        <authorList>
            <person name="Nowell W R."/>
        </authorList>
    </citation>
    <scope>NUCLEOTIDE SEQUENCE</scope>
</reference>
<evidence type="ECO:0000313" key="13">
    <source>
        <dbReference type="EMBL" id="CAF3825292.1"/>
    </source>
</evidence>
<dbReference type="InterPro" id="IPR037197">
    <property type="entry name" value="WWE_dom_sf"/>
</dbReference>
<dbReference type="PANTHER" id="PTHR10339:SF25">
    <property type="entry name" value="SECRETED EXOENZYME S"/>
    <property type="match status" value="1"/>
</dbReference>
<evidence type="ECO:0000313" key="12">
    <source>
        <dbReference type="EMBL" id="CAF1242577.1"/>
    </source>
</evidence>
<keyword evidence="10" id="KW-0520">NAD</keyword>
<dbReference type="Pfam" id="PF01129">
    <property type="entry name" value="ART"/>
    <property type="match status" value="1"/>
</dbReference>
<accession>A0A814ZHY9</accession>
<proteinExistence type="inferred from homology"/>
<dbReference type="PROSITE" id="PS51996">
    <property type="entry name" value="TR_MART"/>
    <property type="match status" value="1"/>
</dbReference>
<evidence type="ECO:0000256" key="5">
    <source>
        <dbReference type="ARBA" id="ARBA00022676"/>
    </source>
</evidence>
<name>A0A814ZHY9_9BILA</name>
<keyword evidence="10" id="KW-0521">NADP</keyword>
<dbReference type="SUPFAM" id="SSF56399">
    <property type="entry name" value="ADP-ribosylation"/>
    <property type="match status" value="1"/>
</dbReference>
<dbReference type="Proteomes" id="UP000663844">
    <property type="component" value="Unassembled WGS sequence"/>
</dbReference>
<dbReference type="InterPro" id="IPR000768">
    <property type="entry name" value="ART"/>
</dbReference>
<keyword evidence="5 10" id="KW-0328">Glycosyltransferase</keyword>
<evidence type="ECO:0000259" key="11">
    <source>
        <dbReference type="PROSITE" id="PS50918"/>
    </source>
</evidence>
<dbReference type="EC" id="2.4.2.31" evidence="10"/>
<dbReference type="PANTHER" id="PTHR10339">
    <property type="entry name" value="ADP-RIBOSYLTRANSFERASE"/>
    <property type="match status" value="1"/>
</dbReference>
<keyword evidence="4" id="KW-0800">Toxin</keyword>
<dbReference type="GO" id="GO:0003950">
    <property type="term" value="F:NAD+ poly-ADP-ribosyltransferase activity"/>
    <property type="evidence" value="ECO:0007669"/>
    <property type="project" value="TreeGrafter"/>
</dbReference>